<accession>A0A8J3JW77</accession>
<name>A0A8J3JW77_9ACTN</name>
<reference evidence="1 2" key="1">
    <citation type="submission" date="2021-01" db="EMBL/GenBank/DDBJ databases">
        <title>Whole genome shotgun sequence of Catellatospora chokoriensis NBRC 107358.</title>
        <authorList>
            <person name="Komaki H."/>
            <person name="Tamura T."/>
        </authorList>
    </citation>
    <scope>NUCLEOTIDE SEQUENCE [LARGE SCALE GENOMIC DNA]</scope>
    <source>
        <strain evidence="1 2">NBRC 107358</strain>
    </source>
</reference>
<sequence length="172" mass="18704">MPGVLGGGNGCGGQVFARFRPSDSAVTLPRVDEWITTAERLLTEPYAETVTHRADGIAEPGLHVAYLMTSQDFYDEDDHEVAEPVLREYEAARDGLVAALTERWGAAERIDLGEILDSSMRGHAPTPLTAYLCNVAGGAAPLWRRGDRHVSVVVAWEDQELPIVLTLAVGRH</sequence>
<gene>
    <name evidence="1" type="ORF">Cch02nite_14570</name>
</gene>
<evidence type="ECO:0000313" key="2">
    <source>
        <dbReference type="Proteomes" id="UP000619293"/>
    </source>
</evidence>
<protein>
    <submittedName>
        <fullName evidence="1">Uncharacterized protein</fullName>
    </submittedName>
</protein>
<dbReference type="AlphaFoldDB" id="A0A8J3JW77"/>
<keyword evidence="2" id="KW-1185">Reference proteome</keyword>
<dbReference type="Proteomes" id="UP000619293">
    <property type="component" value="Unassembled WGS sequence"/>
</dbReference>
<comment type="caution">
    <text evidence="1">The sequence shown here is derived from an EMBL/GenBank/DDBJ whole genome shotgun (WGS) entry which is preliminary data.</text>
</comment>
<dbReference type="EMBL" id="BONG01000006">
    <property type="protein sequence ID" value="GIF88013.1"/>
    <property type="molecule type" value="Genomic_DNA"/>
</dbReference>
<proteinExistence type="predicted"/>
<evidence type="ECO:0000313" key="1">
    <source>
        <dbReference type="EMBL" id="GIF88013.1"/>
    </source>
</evidence>
<organism evidence="1 2">
    <name type="scientific">Catellatospora chokoriensis</name>
    <dbReference type="NCBI Taxonomy" id="310353"/>
    <lineage>
        <taxon>Bacteria</taxon>
        <taxon>Bacillati</taxon>
        <taxon>Actinomycetota</taxon>
        <taxon>Actinomycetes</taxon>
        <taxon>Micromonosporales</taxon>
        <taxon>Micromonosporaceae</taxon>
        <taxon>Catellatospora</taxon>
    </lineage>
</organism>